<keyword evidence="2 6" id="KW-0238">DNA-binding</keyword>
<accession>A0A841EFT4</accession>
<dbReference type="EMBL" id="JACHLY010000001">
    <property type="protein sequence ID" value="MBB5999913.1"/>
    <property type="molecule type" value="Genomic_DNA"/>
</dbReference>
<dbReference type="GO" id="GO:0003700">
    <property type="term" value="F:DNA-binding transcription factor activity"/>
    <property type="evidence" value="ECO:0007669"/>
    <property type="project" value="InterPro"/>
</dbReference>
<dbReference type="PROSITE" id="PS50987">
    <property type="entry name" value="HTH_ARSR_2"/>
    <property type="match status" value="1"/>
</dbReference>
<dbReference type="Proteomes" id="UP000578077">
    <property type="component" value="Unassembled WGS sequence"/>
</dbReference>
<evidence type="ECO:0000256" key="3">
    <source>
        <dbReference type="ARBA" id="ARBA00023163"/>
    </source>
</evidence>
<feature type="domain" description="HTH arsR-type" evidence="5">
    <location>
        <begin position="11"/>
        <end position="105"/>
    </location>
</feature>
<dbReference type="InterPro" id="IPR036873">
    <property type="entry name" value="Rhodanese-like_dom_sf"/>
</dbReference>
<name>A0A841EFT4_9ACTN</name>
<evidence type="ECO:0000256" key="1">
    <source>
        <dbReference type="ARBA" id="ARBA00023015"/>
    </source>
</evidence>
<feature type="domain" description="Rhodanese" evidence="4">
    <location>
        <begin position="138"/>
        <end position="227"/>
    </location>
</feature>
<dbReference type="GO" id="GO:0003677">
    <property type="term" value="F:DNA binding"/>
    <property type="evidence" value="ECO:0007669"/>
    <property type="project" value="UniProtKB-KW"/>
</dbReference>
<dbReference type="InterPro" id="IPR051081">
    <property type="entry name" value="HTH_MetalResp_TranReg"/>
</dbReference>
<dbReference type="Gene3D" id="1.10.10.10">
    <property type="entry name" value="Winged helix-like DNA-binding domain superfamily/Winged helix DNA-binding domain"/>
    <property type="match status" value="1"/>
</dbReference>
<dbReference type="RefSeq" id="WP_184637048.1">
    <property type="nucleotide sequence ID" value="NZ_BAABKT010000001.1"/>
</dbReference>
<protein>
    <submittedName>
        <fullName evidence="6">Rhodanese-related sulfurtransferase/DNA-binding transcriptional ArsR family regulator</fullName>
    </submittedName>
</protein>
<dbReference type="SMART" id="SM00450">
    <property type="entry name" value="RHOD"/>
    <property type="match status" value="1"/>
</dbReference>
<keyword evidence="3" id="KW-0804">Transcription</keyword>
<dbReference type="GO" id="GO:0004792">
    <property type="term" value="F:thiosulfate-cyanide sulfurtransferase activity"/>
    <property type="evidence" value="ECO:0007669"/>
    <property type="project" value="InterPro"/>
</dbReference>
<dbReference type="NCBIfam" id="NF033788">
    <property type="entry name" value="HTH_metalloreg"/>
    <property type="match status" value="1"/>
</dbReference>
<dbReference type="PANTHER" id="PTHR33154">
    <property type="entry name" value="TRANSCRIPTIONAL REGULATOR, ARSR FAMILY"/>
    <property type="match status" value="1"/>
</dbReference>
<dbReference type="SUPFAM" id="SSF52821">
    <property type="entry name" value="Rhodanese/Cell cycle control phosphatase"/>
    <property type="match status" value="1"/>
</dbReference>
<evidence type="ECO:0000313" key="6">
    <source>
        <dbReference type="EMBL" id="MBB5999913.1"/>
    </source>
</evidence>
<comment type="caution">
    <text evidence="6">The sequence shown here is derived from an EMBL/GenBank/DDBJ whole genome shotgun (WGS) entry which is preliminary data.</text>
</comment>
<dbReference type="CDD" id="cd00090">
    <property type="entry name" value="HTH_ARSR"/>
    <property type="match status" value="1"/>
</dbReference>
<dbReference type="InterPro" id="IPR001845">
    <property type="entry name" value="HTH_ArsR_DNA-bd_dom"/>
</dbReference>
<dbReference type="InterPro" id="IPR001307">
    <property type="entry name" value="Thiosulphate_STrfase_CS"/>
</dbReference>
<dbReference type="Pfam" id="PF00581">
    <property type="entry name" value="Rhodanese"/>
    <property type="match status" value="1"/>
</dbReference>
<dbReference type="PROSITE" id="PS50206">
    <property type="entry name" value="RHODANESE_3"/>
    <property type="match status" value="1"/>
</dbReference>
<dbReference type="CDD" id="cd00158">
    <property type="entry name" value="RHOD"/>
    <property type="match status" value="1"/>
</dbReference>
<gene>
    <name evidence="6" type="ORF">HNR25_003664</name>
</gene>
<proteinExistence type="predicted"/>
<dbReference type="InterPro" id="IPR011991">
    <property type="entry name" value="ArsR-like_HTH"/>
</dbReference>
<reference evidence="6 7" key="1">
    <citation type="submission" date="2020-08" db="EMBL/GenBank/DDBJ databases">
        <title>Sequencing the genomes of 1000 actinobacteria strains.</title>
        <authorList>
            <person name="Klenk H.-P."/>
        </authorList>
    </citation>
    <scope>NUCLEOTIDE SEQUENCE [LARGE SCALE GENOMIC DNA]</scope>
    <source>
        <strain evidence="6 7">DSM 44593</strain>
    </source>
</reference>
<dbReference type="PANTHER" id="PTHR33154:SF18">
    <property type="entry name" value="ARSENICAL RESISTANCE OPERON REPRESSOR"/>
    <property type="match status" value="1"/>
</dbReference>
<dbReference type="AlphaFoldDB" id="A0A841EFT4"/>
<evidence type="ECO:0000259" key="5">
    <source>
        <dbReference type="PROSITE" id="PS50987"/>
    </source>
</evidence>
<keyword evidence="6" id="KW-0808">Transferase</keyword>
<keyword evidence="1" id="KW-0805">Transcription regulation</keyword>
<dbReference type="InterPro" id="IPR001763">
    <property type="entry name" value="Rhodanese-like_dom"/>
</dbReference>
<evidence type="ECO:0000256" key="2">
    <source>
        <dbReference type="ARBA" id="ARBA00023125"/>
    </source>
</evidence>
<evidence type="ECO:0000259" key="4">
    <source>
        <dbReference type="PROSITE" id="PS50206"/>
    </source>
</evidence>
<dbReference type="InterPro" id="IPR036388">
    <property type="entry name" value="WH-like_DNA-bd_sf"/>
</dbReference>
<dbReference type="Gene3D" id="3.40.250.10">
    <property type="entry name" value="Rhodanese-like domain"/>
    <property type="match status" value="1"/>
</dbReference>
<sequence length="230" mass="24698">MNSGTDGREAGRAELWGEFARVGKALGSGTRLQMLDLLAQGERSVESLAQALGLGVSTASAHLQTLKRAQLVRTHRVKNHVFYALAGDDVAALLSLVQGVAGTHLAEVERAWHHFTGPGPGHGEVEEVDRAELLARLDEGSALVLDVRPEDEFAAGHLPGAVSIPVDDLTRRLDEVPEDTDIVAYCRGDYCVMAVDAVRVLRSHGRRAYRLNEGLLEWRASGGPVHTASA</sequence>
<dbReference type="Pfam" id="PF01022">
    <property type="entry name" value="HTH_5"/>
    <property type="match status" value="1"/>
</dbReference>
<dbReference type="SUPFAM" id="SSF46785">
    <property type="entry name" value="Winged helix' DNA-binding domain"/>
    <property type="match status" value="1"/>
</dbReference>
<dbReference type="SMART" id="SM00418">
    <property type="entry name" value="HTH_ARSR"/>
    <property type="match status" value="1"/>
</dbReference>
<dbReference type="FunFam" id="3.40.250.10:FF:000039">
    <property type="entry name" value="ArsR family transcriptional regulator"/>
    <property type="match status" value="1"/>
</dbReference>
<evidence type="ECO:0000313" key="7">
    <source>
        <dbReference type="Proteomes" id="UP000578077"/>
    </source>
</evidence>
<keyword evidence="7" id="KW-1185">Reference proteome</keyword>
<dbReference type="PROSITE" id="PS00380">
    <property type="entry name" value="RHODANESE_1"/>
    <property type="match status" value="1"/>
</dbReference>
<dbReference type="InterPro" id="IPR036390">
    <property type="entry name" value="WH_DNA-bd_sf"/>
</dbReference>
<organism evidence="6 7">
    <name type="scientific">Streptomonospora salina</name>
    <dbReference type="NCBI Taxonomy" id="104205"/>
    <lineage>
        <taxon>Bacteria</taxon>
        <taxon>Bacillati</taxon>
        <taxon>Actinomycetota</taxon>
        <taxon>Actinomycetes</taxon>
        <taxon>Streptosporangiales</taxon>
        <taxon>Nocardiopsidaceae</taxon>
        <taxon>Streptomonospora</taxon>
    </lineage>
</organism>